<dbReference type="SUPFAM" id="SSF69322">
    <property type="entry name" value="Tricorn protease domain 2"/>
    <property type="match status" value="1"/>
</dbReference>
<dbReference type="OrthoDB" id="4454357at2"/>
<keyword evidence="2" id="KW-1185">Reference proteome</keyword>
<dbReference type="AlphaFoldDB" id="A0A1H6DXZ4"/>
<gene>
    <name evidence="1" type="ORF">SAMN04489712_12558</name>
</gene>
<proteinExistence type="predicted"/>
<evidence type="ECO:0000313" key="1">
    <source>
        <dbReference type="EMBL" id="SEG90168.1"/>
    </source>
</evidence>
<organism evidence="1 2">
    <name type="scientific">Thermomonospora echinospora</name>
    <dbReference type="NCBI Taxonomy" id="1992"/>
    <lineage>
        <taxon>Bacteria</taxon>
        <taxon>Bacillati</taxon>
        <taxon>Actinomycetota</taxon>
        <taxon>Actinomycetes</taxon>
        <taxon>Streptosporangiales</taxon>
        <taxon>Thermomonosporaceae</taxon>
        <taxon>Thermomonospora</taxon>
    </lineage>
</organism>
<protein>
    <submittedName>
        <fullName evidence="1">Uncharacterized protein</fullName>
    </submittedName>
</protein>
<accession>A0A1H6DXZ4</accession>
<dbReference type="EMBL" id="FNVO01000025">
    <property type="protein sequence ID" value="SEG90168.1"/>
    <property type="molecule type" value="Genomic_DNA"/>
</dbReference>
<name>A0A1H6DXZ4_9ACTN</name>
<evidence type="ECO:0000313" key="2">
    <source>
        <dbReference type="Proteomes" id="UP000236723"/>
    </source>
</evidence>
<reference evidence="2" key="1">
    <citation type="submission" date="2016-10" db="EMBL/GenBank/DDBJ databases">
        <authorList>
            <person name="Varghese N."/>
            <person name="Submissions S."/>
        </authorList>
    </citation>
    <scope>NUCLEOTIDE SEQUENCE [LARGE SCALE GENOMIC DNA]</scope>
    <source>
        <strain evidence="2">DSM 43163</strain>
    </source>
</reference>
<dbReference type="Proteomes" id="UP000236723">
    <property type="component" value="Unassembled WGS sequence"/>
</dbReference>
<sequence length="379" mass="41300">MSADLEAQPEPVEVELIGESAEPVVSAPHRIAGGGWAVLSATGELLLMDGRLATVGRLPVPEGILPDVLVSAAGPRCRVDVSVDLRFVAFAATDRIVVVDRNGDVQWQTTHPVPSVDGDDVASCAVFTPDGTSLWAFVPWLTDAGAEPTGSQQFPASFSVERRVIDVADWSATARTATGYRCHGEVLVHPDGKHAGYGVFDGHDGWSFRWVRWDDGHERAVETGSMKPADIHPSGRRWLAHDDCLLLAGDLYGDTVSITPVEADEEDTEEDWEDHPYHGYDLDISAACLITADLVLARCDDLMEDENHPHLLFRVDPSHSYGPVSYPSTSNFRERSYRGGEVAIASAGDGTWLTFAPGVDRPHTGRLQRWRLSRPLCSQ</sequence>
<dbReference type="RefSeq" id="WP_103943966.1">
    <property type="nucleotide sequence ID" value="NZ_FNVO01000025.1"/>
</dbReference>